<name>A0A2Z6RZK5_9GLOM</name>
<evidence type="ECO:0000313" key="1">
    <source>
        <dbReference type="EMBL" id="GBC08344.1"/>
    </source>
</evidence>
<dbReference type="InterPro" id="IPR032675">
    <property type="entry name" value="LRR_dom_sf"/>
</dbReference>
<organism evidence="1 3">
    <name type="scientific">Rhizophagus clarus</name>
    <dbReference type="NCBI Taxonomy" id="94130"/>
    <lineage>
        <taxon>Eukaryota</taxon>
        <taxon>Fungi</taxon>
        <taxon>Fungi incertae sedis</taxon>
        <taxon>Mucoromycota</taxon>
        <taxon>Glomeromycotina</taxon>
        <taxon>Glomeromycetes</taxon>
        <taxon>Glomerales</taxon>
        <taxon>Glomeraceae</taxon>
        <taxon>Rhizophagus</taxon>
    </lineage>
</organism>
<dbReference type="EMBL" id="BLAL01000068">
    <property type="protein sequence ID" value="GES83321.1"/>
    <property type="molecule type" value="Genomic_DNA"/>
</dbReference>
<dbReference type="AlphaFoldDB" id="A0A2Z6RZK5"/>
<dbReference type="Proteomes" id="UP000247702">
    <property type="component" value="Unassembled WGS sequence"/>
</dbReference>
<evidence type="ECO:0008006" key="4">
    <source>
        <dbReference type="Google" id="ProtNLM"/>
    </source>
</evidence>
<reference evidence="1 3" key="1">
    <citation type="submission" date="2017-11" db="EMBL/GenBank/DDBJ databases">
        <title>The genome of Rhizophagus clarus HR1 reveals common genetic basis of auxotrophy among arbuscular mycorrhizal fungi.</title>
        <authorList>
            <person name="Kobayashi Y."/>
        </authorList>
    </citation>
    <scope>NUCLEOTIDE SEQUENCE [LARGE SCALE GENOMIC DNA]</scope>
    <source>
        <strain evidence="1 3">HR1</strain>
    </source>
</reference>
<protein>
    <recommendedName>
        <fullName evidence="4">F-box domain-containing protein</fullName>
    </recommendedName>
</protein>
<accession>A0A2Z6RZK5</accession>
<evidence type="ECO:0000313" key="3">
    <source>
        <dbReference type="Proteomes" id="UP000247702"/>
    </source>
</evidence>
<reference evidence="2" key="2">
    <citation type="submission" date="2019-10" db="EMBL/GenBank/DDBJ databases">
        <title>Conservation and host-specific expression of non-tandemly repeated heterogenous ribosome RNA gene in arbuscular mycorrhizal fungi.</title>
        <authorList>
            <person name="Maeda T."/>
            <person name="Kobayashi Y."/>
            <person name="Nakagawa T."/>
            <person name="Ezawa T."/>
            <person name="Yamaguchi K."/>
            <person name="Bino T."/>
            <person name="Nishimoto Y."/>
            <person name="Shigenobu S."/>
            <person name="Kawaguchi M."/>
        </authorList>
    </citation>
    <scope>NUCLEOTIDE SEQUENCE</scope>
    <source>
        <strain evidence="2">HR1</strain>
    </source>
</reference>
<dbReference type="SUPFAM" id="SSF52047">
    <property type="entry name" value="RNI-like"/>
    <property type="match status" value="1"/>
</dbReference>
<sequence>MTSPYLSDDCFYCILKYFQEDRLTLYNCINVNRFWCRATIPLLYANPFNARNNIIMTLISCFNKKEIIQLKNQLEAIGINNIINIDEGYKPLFEYPKYLKYYNFTKVNLRMNDWIMSHSNLSYHLSYQNVKDFGSIFHQSILNHSINIENFSIDFSAIFRFYFTFKIPTISFEKLNSLTIDLRYLTHDDEKEFLSNVADHCLNLNELKISSQMIPNISYTSTDETFSMEKVYTIIQNQRNIKKLYISQYKVDDNIFLSLESLKFSLISIEFTNTEFSNISFDHFSNLHSLKYLNFMSCKDVEPFDRYESLKFASFELKELRLVENYWNKNVEPIIIKHLGTSLQHLTIFDNNMTIPLIENISTHCLSLVTLQMNISKSFKDLDLSIFPYFKNPMMSKLIIDNTGTHDYDISKMLIKLAMNLSINVKDITFSTHLDSYYSKQHFKMFLENCHGDLEKIELNDLLMGPEYFEIVLNYFETSNKNLKLLTIFRTEELDDEEVKLMNEIMSKGVNVVINYSNTF</sequence>
<gene>
    <name evidence="2" type="ORF">RCL2_001048000</name>
    <name evidence="1" type="ORF">RclHR1_08040006</name>
</gene>
<dbReference type="Gene3D" id="3.80.10.10">
    <property type="entry name" value="Ribonuclease Inhibitor"/>
    <property type="match status" value="1"/>
</dbReference>
<dbReference type="EMBL" id="BEXD01004209">
    <property type="protein sequence ID" value="GBC08344.1"/>
    <property type="molecule type" value="Genomic_DNA"/>
</dbReference>
<dbReference type="STRING" id="94130.A0A2Z6RZK5"/>
<keyword evidence="3" id="KW-1185">Reference proteome</keyword>
<evidence type="ECO:0000313" key="2">
    <source>
        <dbReference type="EMBL" id="GES83321.1"/>
    </source>
</evidence>
<dbReference type="Proteomes" id="UP000615446">
    <property type="component" value="Unassembled WGS sequence"/>
</dbReference>
<dbReference type="OrthoDB" id="2444741at2759"/>
<proteinExistence type="predicted"/>
<comment type="caution">
    <text evidence="1">The sequence shown here is derived from an EMBL/GenBank/DDBJ whole genome shotgun (WGS) entry which is preliminary data.</text>
</comment>